<comment type="caution">
    <text evidence="2">The sequence shown here is derived from an EMBL/GenBank/DDBJ whole genome shotgun (WGS) entry which is preliminary data.</text>
</comment>
<gene>
    <name evidence="2" type="ORF">JOQ06_021246</name>
</gene>
<evidence type="ECO:0000256" key="1">
    <source>
        <dbReference type="SAM" id="MobiDB-lite"/>
    </source>
</evidence>
<feature type="region of interest" description="Disordered" evidence="1">
    <location>
        <begin position="39"/>
        <end position="69"/>
    </location>
</feature>
<reference evidence="2" key="1">
    <citation type="submission" date="2022-11" db="EMBL/GenBank/DDBJ databases">
        <title>Chromosome-level genome of Pogonophryne albipinna.</title>
        <authorList>
            <person name="Jo E."/>
        </authorList>
    </citation>
    <scope>NUCLEOTIDE SEQUENCE</scope>
    <source>
        <strain evidence="2">SGF0006</strain>
        <tissue evidence="2">Muscle</tissue>
    </source>
</reference>
<protein>
    <submittedName>
        <fullName evidence="2">Uncharacterized protein</fullName>
    </submittedName>
</protein>
<evidence type="ECO:0000313" key="3">
    <source>
        <dbReference type="Proteomes" id="UP001219934"/>
    </source>
</evidence>
<accession>A0AAD6AAH9</accession>
<proteinExistence type="predicted"/>
<sequence length="85" mass="8784">MIMDLKDSVGNMAHVGLVLRGTPTPARCGGLALADHRAPSGYLTPLPPPGAGVRGSMPPPPAAVNAGAGWSARRQTIRIKDDVFE</sequence>
<dbReference type="EMBL" id="JAPTMU010000122">
    <property type="protein sequence ID" value="KAJ4921438.1"/>
    <property type="molecule type" value="Genomic_DNA"/>
</dbReference>
<organism evidence="2 3">
    <name type="scientific">Pogonophryne albipinna</name>
    <dbReference type="NCBI Taxonomy" id="1090488"/>
    <lineage>
        <taxon>Eukaryota</taxon>
        <taxon>Metazoa</taxon>
        <taxon>Chordata</taxon>
        <taxon>Craniata</taxon>
        <taxon>Vertebrata</taxon>
        <taxon>Euteleostomi</taxon>
        <taxon>Actinopterygii</taxon>
        <taxon>Neopterygii</taxon>
        <taxon>Teleostei</taxon>
        <taxon>Neoteleostei</taxon>
        <taxon>Acanthomorphata</taxon>
        <taxon>Eupercaria</taxon>
        <taxon>Perciformes</taxon>
        <taxon>Notothenioidei</taxon>
        <taxon>Pogonophryne</taxon>
    </lineage>
</organism>
<name>A0AAD6AAH9_9TELE</name>
<dbReference type="AlphaFoldDB" id="A0AAD6AAH9"/>
<feature type="non-terminal residue" evidence="2">
    <location>
        <position position="1"/>
    </location>
</feature>
<dbReference type="Proteomes" id="UP001219934">
    <property type="component" value="Unassembled WGS sequence"/>
</dbReference>
<keyword evidence="3" id="KW-1185">Reference proteome</keyword>
<evidence type="ECO:0000313" key="2">
    <source>
        <dbReference type="EMBL" id="KAJ4921438.1"/>
    </source>
</evidence>